<keyword evidence="2" id="KW-1185">Reference proteome</keyword>
<accession>A0A2G2W825</accession>
<name>A0A2G2W825_CAPBA</name>
<gene>
    <name evidence="1" type="ORF">CQW23_20239</name>
</gene>
<reference evidence="2" key="2">
    <citation type="journal article" date="2017" name="J. Anim. Genet.">
        <title>Multiple reference genome sequences of hot pepper reveal the massive evolution of plant disease resistance genes by retroduplication.</title>
        <authorList>
            <person name="Kim S."/>
            <person name="Park J."/>
            <person name="Yeom S.-I."/>
            <person name="Kim Y.-M."/>
            <person name="Seo E."/>
            <person name="Kim K.-T."/>
            <person name="Kim M.-S."/>
            <person name="Lee J.M."/>
            <person name="Cheong K."/>
            <person name="Shin H.-S."/>
            <person name="Kim S.-B."/>
            <person name="Han K."/>
            <person name="Lee J."/>
            <person name="Park M."/>
            <person name="Lee H.-A."/>
            <person name="Lee H.-Y."/>
            <person name="Lee Y."/>
            <person name="Oh S."/>
            <person name="Lee J.H."/>
            <person name="Choi E."/>
            <person name="Choi E."/>
            <person name="Lee S.E."/>
            <person name="Jeon J."/>
            <person name="Kim H."/>
            <person name="Choi G."/>
            <person name="Song H."/>
            <person name="Lee J."/>
            <person name="Lee S.-C."/>
            <person name="Kwon J.-K."/>
            <person name="Lee H.-Y."/>
            <person name="Koo N."/>
            <person name="Hong Y."/>
            <person name="Kim R.W."/>
            <person name="Kang W.-H."/>
            <person name="Huh J.H."/>
            <person name="Kang B.-C."/>
            <person name="Yang T.-J."/>
            <person name="Lee Y.-H."/>
            <person name="Bennetzen J.L."/>
            <person name="Choi D."/>
        </authorList>
    </citation>
    <scope>NUCLEOTIDE SEQUENCE [LARGE SCALE GENOMIC DNA]</scope>
    <source>
        <strain evidence="2">cv. PBC81</strain>
    </source>
</reference>
<protein>
    <submittedName>
        <fullName evidence="1">Proline dehydrogenase 1, mitochondrial</fullName>
    </submittedName>
</protein>
<comment type="caution">
    <text evidence="1">The sequence shown here is derived from an EMBL/GenBank/DDBJ whole genome shotgun (WGS) entry which is preliminary data.</text>
</comment>
<dbReference type="Proteomes" id="UP000224567">
    <property type="component" value="Unassembled WGS sequence"/>
</dbReference>
<organism evidence="1 2">
    <name type="scientific">Capsicum baccatum</name>
    <name type="common">Peruvian pepper</name>
    <dbReference type="NCBI Taxonomy" id="33114"/>
    <lineage>
        <taxon>Eukaryota</taxon>
        <taxon>Viridiplantae</taxon>
        <taxon>Streptophyta</taxon>
        <taxon>Embryophyta</taxon>
        <taxon>Tracheophyta</taxon>
        <taxon>Spermatophyta</taxon>
        <taxon>Magnoliopsida</taxon>
        <taxon>eudicotyledons</taxon>
        <taxon>Gunneridae</taxon>
        <taxon>Pentapetalae</taxon>
        <taxon>asterids</taxon>
        <taxon>lamiids</taxon>
        <taxon>Solanales</taxon>
        <taxon>Solanaceae</taxon>
        <taxon>Solanoideae</taxon>
        <taxon>Capsiceae</taxon>
        <taxon>Capsicum</taxon>
    </lineage>
</organism>
<dbReference type="AlphaFoldDB" id="A0A2G2W825"/>
<dbReference type="OrthoDB" id="774437at2759"/>
<reference evidence="1 2" key="1">
    <citation type="journal article" date="2017" name="Genome Biol.">
        <title>New reference genome sequences of hot pepper reveal the massive evolution of plant disease-resistance genes by retroduplication.</title>
        <authorList>
            <person name="Kim S."/>
            <person name="Park J."/>
            <person name="Yeom S.I."/>
            <person name="Kim Y.M."/>
            <person name="Seo E."/>
            <person name="Kim K.T."/>
            <person name="Kim M.S."/>
            <person name="Lee J.M."/>
            <person name="Cheong K."/>
            <person name="Shin H.S."/>
            <person name="Kim S.B."/>
            <person name="Han K."/>
            <person name="Lee J."/>
            <person name="Park M."/>
            <person name="Lee H.A."/>
            <person name="Lee H.Y."/>
            <person name="Lee Y."/>
            <person name="Oh S."/>
            <person name="Lee J.H."/>
            <person name="Choi E."/>
            <person name="Choi E."/>
            <person name="Lee S.E."/>
            <person name="Jeon J."/>
            <person name="Kim H."/>
            <person name="Choi G."/>
            <person name="Song H."/>
            <person name="Lee J."/>
            <person name="Lee S.C."/>
            <person name="Kwon J.K."/>
            <person name="Lee H.Y."/>
            <person name="Koo N."/>
            <person name="Hong Y."/>
            <person name="Kim R.W."/>
            <person name="Kang W.H."/>
            <person name="Huh J.H."/>
            <person name="Kang B.C."/>
            <person name="Yang T.J."/>
            <person name="Lee Y.H."/>
            <person name="Bennetzen J.L."/>
            <person name="Choi D."/>
        </authorList>
    </citation>
    <scope>NUCLEOTIDE SEQUENCE [LARGE SCALE GENOMIC DNA]</scope>
    <source>
        <strain evidence="2">cv. PBC81</strain>
    </source>
</reference>
<evidence type="ECO:0000313" key="1">
    <source>
        <dbReference type="EMBL" id="PHT41385.1"/>
    </source>
</evidence>
<proteinExistence type="predicted"/>
<sequence length="166" mass="18923">MATNYQKLRKISIGSSTAAAEHNGVKHATKNESPEQSTTVFIQTIESTKSLTQFSANFAVAKITAICTPRLIKRISDLLRWEKITRHRIQRCRFYTLLYLTHLCIIYGDEEEDNGEEDNGDLSTKIFKLDEDDHGTRIITLAEINVGDSMRGEMDEKAGIQRNMWL</sequence>
<evidence type="ECO:0000313" key="2">
    <source>
        <dbReference type="Proteomes" id="UP000224567"/>
    </source>
</evidence>
<dbReference type="STRING" id="33114.A0A2G2W825"/>
<dbReference type="EMBL" id="MLFT02000008">
    <property type="protein sequence ID" value="PHT41385.1"/>
    <property type="molecule type" value="Genomic_DNA"/>
</dbReference>